<reference evidence="1" key="1">
    <citation type="journal article" date="2022" name="bioRxiv">
        <title>Sequencing and chromosome-scale assembly of the giantPleurodeles waltlgenome.</title>
        <authorList>
            <person name="Brown T."/>
            <person name="Elewa A."/>
            <person name="Iarovenko S."/>
            <person name="Subramanian E."/>
            <person name="Araus A.J."/>
            <person name="Petzold A."/>
            <person name="Susuki M."/>
            <person name="Suzuki K.-i.T."/>
            <person name="Hayashi T."/>
            <person name="Toyoda A."/>
            <person name="Oliveira C."/>
            <person name="Osipova E."/>
            <person name="Leigh N.D."/>
            <person name="Simon A."/>
            <person name="Yun M.H."/>
        </authorList>
    </citation>
    <scope>NUCLEOTIDE SEQUENCE</scope>
    <source>
        <strain evidence="1">20211129_DDA</strain>
        <tissue evidence="1">Liver</tissue>
    </source>
</reference>
<name>A0AAV7QG95_PLEWA</name>
<evidence type="ECO:0000313" key="2">
    <source>
        <dbReference type="Proteomes" id="UP001066276"/>
    </source>
</evidence>
<gene>
    <name evidence="1" type="ORF">NDU88_005080</name>
</gene>
<protein>
    <submittedName>
        <fullName evidence="1">Uncharacterized protein</fullName>
    </submittedName>
</protein>
<sequence>MEHKTPPLPRLQLKQLFLGRKEEPGGRAVRANAHWRSSAHARACCVFGVHTAETKLGKEALEDAGIRTFTAAGAARATGCGKLVGLAGLDQGFPWLICGGLHKILEQPQSFYLNF</sequence>
<proteinExistence type="predicted"/>
<dbReference type="AlphaFoldDB" id="A0AAV7QG95"/>
<accession>A0AAV7QG95</accession>
<dbReference type="Proteomes" id="UP001066276">
    <property type="component" value="Chromosome 6"/>
</dbReference>
<dbReference type="EMBL" id="JANPWB010000010">
    <property type="protein sequence ID" value="KAJ1138699.1"/>
    <property type="molecule type" value="Genomic_DNA"/>
</dbReference>
<organism evidence="1 2">
    <name type="scientific">Pleurodeles waltl</name>
    <name type="common">Iberian ribbed newt</name>
    <dbReference type="NCBI Taxonomy" id="8319"/>
    <lineage>
        <taxon>Eukaryota</taxon>
        <taxon>Metazoa</taxon>
        <taxon>Chordata</taxon>
        <taxon>Craniata</taxon>
        <taxon>Vertebrata</taxon>
        <taxon>Euteleostomi</taxon>
        <taxon>Amphibia</taxon>
        <taxon>Batrachia</taxon>
        <taxon>Caudata</taxon>
        <taxon>Salamandroidea</taxon>
        <taxon>Salamandridae</taxon>
        <taxon>Pleurodelinae</taxon>
        <taxon>Pleurodeles</taxon>
    </lineage>
</organism>
<evidence type="ECO:0000313" key="1">
    <source>
        <dbReference type="EMBL" id="KAJ1138699.1"/>
    </source>
</evidence>
<keyword evidence="2" id="KW-1185">Reference proteome</keyword>
<comment type="caution">
    <text evidence="1">The sequence shown here is derived from an EMBL/GenBank/DDBJ whole genome shotgun (WGS) entry which is preliminary data.</text>
</comment>